<dbReference type="Proteomes" id="UP000563523">
    <property type="component" value="Unassembled WGS sequence"/>
</dbReference>
<feature type="domain" description="GFO/IDH/MocA-like oxidoreductase" evidence="2">
    <location>
        <begin position="139"/>
        <end position="247"/>
    </location>
</feature>
<comment type="caution">
    <text evidence="3">The sequence shown here is derived from an EMBL/GenBank/DDBJ whole genome shotgun (WGS) entry which is preliminary data.</text>
</comment>
<dbReference type="Gene3D" id="3.40.50.720">
    <property type="entry name" value="NAD(P)-binding Rossmann-like Domain"/>
    <property type="match status" value="1"/>
</dbReference>
<dbReference type="Pfam" id="PF22725">
    <property type="entry name" value="GFO_IDH_MocA_C3"/>
    <property type="match status" value="1"/>
</dbReference>
<dbReference type="SUPFAM" id="SSF51735">
    <property type="entry name" value="NAD(P)-binding Rossmann-fold domains"/>
    <property type="match status" value="1"/>
</dbReference>
<keyword evidence="4" id="KW-1185">Reference proteome</keyword>
<dbReference type="Gene3D" id="3.30.360.10">
    <property type="entry name" value="Dihydrodipicolinate Reductase, domain 2"/>
    <property type="match status" value="1"/>
</dbReference>
<name>A0A850RBG5_9LACO</name>
<evidence type="ECO:0000313" key="4">
    <source>
        <dbReference type="Proteomes" id="UP000563523"/>
    </source>
</evidence>
<dbReference type="InterPro" id="IPR036291">
    <property type="entry name" value="NAD(P)-bd_dom_sf"/>
</dbReference>
<accession>A0A850RBG5</accession>
<dbReference type="InterPro" id="IPR000683">
    <property type="entry name" value="Gfo/Idh/MocA-like_OxRdtase_N"/>
</dbReference>
<dbReference type="Pfam" id="PF01408">
    <property type="entry name" value="GFO_IDH_MocA"/>
    <property type="match status" value="1"/>
</dbReference>
<dbReference type="PANTHER" id="PTHR43054:SF1">
    <property type="entry name" value="SCYLLO-INOSITOL 2-DEHYDROGENASE (NADP(+)) IOLU"/>
    <property type="match status" value="1"/>
</dbReference>
<organism evidence="3 4">
    <name type="scientific">Bombilactobacillus apium</name>
    <dbReference type="NCBI Taxonomy" id="2675299"/>
    <lineage>
        <taxon>Bacteria</taxon>
        <taxon>Bacillati</taxon>
        <taxon>Bacillota</taxon>
        <taxon>Bacilli</taxon>
        <taxon>Lactobacillales</taxon>
        <taxon>Lactobacillaceae</taxon>
        <taxon>Bombilactobacillus</taxon>
    </lineage>
</organism>
<dbReference type="InterPro" id="IPR055170">
    <property type="entry name" value="GFO_IDH_MocA-like_dom"/>
</dbReference>
<evidence type="ECO:0000259" key="2">
    <source>
        <dbReference type="Pfam" id="PF22725"/>
    </source>
</evidence>
<dbReference type="GO" id="GO:0000166">
    <property type="term" value="F:nucleotide binding"/>
    <property type="evidence" value="ECO:0007669"/>
    <property type="project" value="InterPro"/>
</dbReference>
<protein>
    <submittedName>
        <fullName evidence="3">Gfo/Idh/MocA family oxidoreductase</fullName>
    </submittedName>
</protein>
<dbReference type="SUPFAM" id="SSF55347">
    <property type="entry name" value="Glyceraldehyde-3-phosphate dehydrogenase-like, C-terminal domain"/>
    <property type="match status" value="1"/>
</dbReference>
<evidence type="ECO:0000259" key="1">
    <source>
        <dbReference type="Pfam" id="PF01408"/>
    </source>
</evidence>
<sequence>MQLAIIGAGKIVKEFLPISSQIPNLQIQAIASTPHGEKNLHQLQDQYQIPQAYTDSNQAINDPTVDTVYVAVPNPLHFAISQAALLAGKNVICEKPFVTSRAEAETLEKIALQKDLILVEAITNQYLANFFGIQQALTQIGTIRIAEFNYSQYSSRYDAFRAGTILPAFDPQQGGGALTDLNVYNIHLAVSLLGQPLDVRYFPNRQRHIDTSGILQLTYPQAQCVCIAAKDAGAPTRSLLEGEDGTIIIEGPTNSLPKFTVQIRQGTSKSYQLNKFPQKMIGEFREFERLIREHDLAAASRAFDHSVQVLDILDQAQTNYN</sequence>
<dbReference type="EMBL" id="JABZEC010000002">
    <property type="protein sequence ID" value="NVY96138.1"/>
    <property type="molecule type" value="Genomic_DNA"/>
</dbReference>
<gene>
    <name evidence="3" type="ORF">HU830_02940</name>
</gene>
<dbReference type="AlphaFoldDB" id="A0A850RBG5"/>
<reference evidence="3 4" key="1">
    <citation type="submission" date="2020-06" db="EMBL/GenBank/DDBJ databases">
        <authorList>
            <person name="Kang J."/>
        </authorList>
    </citation>
    <scope>NUCLEOTIDE SEQUENCE [LARGE SCALE GENOMIC DNA]</scope>
    <source>
        <strain evidence="3 4">DCY120</strain>
    </source>
</reference>
<dbReference type="RefSeq" id="WP_176942296.1">
    <property type="nucleotide sequence ID" value="NZ_JABZEC010000002.1"/>
</dbReference>
<evidence type="ECO:0000313" key="3">
    <source>
        <dbReference type="EMBL" id="NVY96138.1"/>
    </source>
</evidence>
<dbReference type="PANTHER" id="PTHR43054">
    <property type="match status" value="1"/>
</dbReference>
<proteinExistence type="predicted"/>
<feature type="domain" description="Gfo/Idh/MocA-like oxidoreductase N-terminal" evidence="1">
    <location>
        <begin position="2"/>
        <end position="118"/>
    </location>
</feature>